<reference evidence="2 3" key="1">
    <citation type="journal article" date="2016" name="Sci. Rep.">
        <title>The Dendrobium catenatum Lindl. genome sequence provides insights into polysaccharide synthase, floral development and adaptive evolution.</title>
        <authorList>
            <person name="Zhang G.Q."/>
            <person name="Xu Q."/>
            <person name="Bian C."/>
            <person name="Tsai W.C."/>
            <person name="Yeh C.M."/>
            <person name="Liu K.W."/>
            <person name="Yoshida K."/>
            <person name="Zhang L.S."/>
            <person name="Chang S.B."/>
            <person name="Chen F."/>
            <person name="Shi Y."/>
            <person name="Su Y.Y."/>
            <person name="Zhang Y.Q."/>
            <person name="Chen L.J."/>
            <person name="Yin Y."/>
            <person name="Lin M."/>
            <person name="Huang H."/>
            <person name="Deng H."/>
            <person name="Wang Z.W."/>
            <person name="Zhu S.L."/>
            <person name="Zhao X."/>
            <person name="Deng C."/>
            <person name="Niu S.C."/>
            <person name="Huang J."/>
            <person name="Wang M."/>
            <person name="Liu G.H."/>
            <person name="Yang H.J."/>
            <person name="Xiao X.J."/>
            <person name="Hsiao Y.Y."/>
            <person name="Wu W.L."/>
            <person name="Chen Y.Y."/>
            <person name="Mitsuda N."/>
            <person name="Ohme-Takagi M."/>
            <person name="Luo Y.B."/>
            <person name="Van de Peer Y."/>
            <person name="Liu Z.J."/>
        </authorList>
    </citation>
    <scope>NUCLEOTIDE SEQUENCE [LARGE SCALE GENOMIC DNA]</scope>
    <source>
        <tissue evidence="2">The whole plant</tissue>
    </source>
</reference>
<evidence type="ECO:0000313" key="2">
    <source>
        <dbReference type="EMBL" id="PKU66032.1"/>
    </source>
</evidence>
<dbReference type="Pfam" id="PF13966">
    <property type="entry name" value="zf-RVT"/>
    <property type="match status" value="1"/>
</dbReference>
<evidence type="ECO:0000313" key="3">
    <source>
        <dbReference type="Proteomes" id="UP000233837"/>
    </source>
</evidence>
<dbReference type="PROSITE" id="PS50878">
    <property type="entry name" value="RT_POL"/>
    <property type="match status" value="1"/>
</dbReference>
<reference evidence="2 3" key="2">
    <citation type="journal article" date="2017" name="Nature">
        <title>The Apostasia genome and the evolution of orchids.</title>
        <authorList>
            <person name="Zhang G.Q."/>
            <person name="Liu K.W."/>
            <person name="Li Z."/>
            <person name="Lohaus R."/>
            <person name="Hsiao Y.Y."/>
            <person name="Niu S.C."/>
            <person name="Wang J.Y."/>
            <person name="Lin Y.C."/>
            <person name="Xu Q."/>
            <person name="Chen L.J."/>
            <person name="Yoshida K."/>
            <person name="Fujiwara S."/>
            <person name="Wang Z.W."/>
            <person name="Zhang Y.Q."/>
            <person name="Mitsuda N."/>
            <person name="Wang M."/>
            <person name="Liu G.H."/>
            <person name="Pecoraro L."/>
            <person name="Huang H.X."/>
            <person name="Xiao X.J."/>
            <person name="Lin M."/>
            <person name="Wu X.Y."/>
            <person name="Wu W.L."/>
            <person name="Chen Y.Y."/>
            <person name="Chang S.B."/>
            <person name="Sakamoto S."/>
            <person name="Ohme-Takagi M."/>
            <person name="Yagi M."/>
            <person name="Zeng S.J."/>
            <person name="Shen C.Y."/>
            <person name="Yeh C.M."/>
            <person name="Luo Y.B."/>
            <person name="Tsai W.C."/>
            <person name="Van de Peer Y."/>
            <person name="Liu Z.J."/>
        </authorList>
    </citation>
    <scope>NUCLEOTIDE SEQUENCE [LARGE SCALE GENOMIC DNA]</scope>
    <source>
        <tissue evidence="2">The whole plant</tissue>
    </source>
</reference>
<feature type="domain" description="Reverse transcriptase" evidence="1">
    <location>
        <begin position="345"/>
        <end position="616"/>
    </location>
</feature>
<dbReference type="Pfam" id="PF00078">
    <property type="entry name" value="RVT_1"/>
    <property type="match status" value="1"/>
</dbReference>
<dbReference type="InterPro" id="IPR036691">
    <property type="entry name" value="Endo/exonu/phosph_ase_sf"/>
</dbReference>
<dbReference type="InterPro" id="IPR043502">
    <property type="entry name" value="DNA/RNA_pol_sf"/>
</dbReference>
<dbReference type="InterPro" id="IPR026960">
    <property type="entry name" value="RVT-Znf"/>
</dbReference>
<dbReference type="STRING" id="906689.A0A2I0VRJ4"/>
<gene>
    <name evidence="2" type="ORF">MA16_Dca009107</name>
</gene>
<name>A0A2I0VRJ4_9ASPA</name>
<dbReference type="Gene3D" id="3.60.10.10">
    <property type="entry name" value="Endonuclease/exonuclease/phosphatase"/>
    <property type="match status" value="1"/>
</dbReference>
<dbReference type="AlphaFoldDB" id="A0A2I0VRJ4"/>
<dbReference type="SUPFAM" id="SSF56672">
    <property type="entry name" value="DNA/RNA polymerases"/>
    <property type="match status" value="1"/>
</dbReference>
<evidence type="ECO:0000259" key="1">
    <source>
        <dbReference type="PROSITE" id="PS50878"/>
    </source>
</evidence>
<dbReference type="InterPro" id="IPR000477">
    <property type="entry name" value="RT_dom"/>
</dbReference>
<dbReference type="PANTHER" id="PTHR31635:SF196">
    <property type="entry name" value="REVERSE TRANSCRIPTASE DOMAIN-CONTAINING PROTEIN-RELATED"/>
    <property type="match status" value="1"/>
</dbReference>
<organism evidence="2 3">
    <name type="scientific">Dendrobium catenatum</name>
    <dbReference type="NCBI Taxonomy" id="906689"/>
    <lineage>
        <taxon>Eukaryota</taxon>
        <taxon>Viridiplantae</taxon>
        <taxon>Streptophyta</taxon>
        <taxon>Embryophyta</taxon>
        <taxon>Tracheophyta</taxon>
        <taxon>Spermatophyta</taxon>
        <taxon>Magnoliopsida</taxon>
        <taxon>Liliopsida</taxon>
        <taxon>Asparagales</taxon>
        <taxon>Orchidaceae</taxon>
        <taxon>Epidendroideae</taxon>
        <taxon>Malaxideae</taxon>
        <taxon>Dendrobiinae</taxon>
        <taxon>Dendrobium</taxon>
    </lineage>
</organism>
<dbReference type="EMBL" id="KZ503303">
    <property type="protein sequence ID" value="PKU66032.1"/>
    <property type="molecule type" value="Genomic_DNA"/>
</dbReference>
<dbReference type="Proteomes" id="UP000233837">
    <property type="component" value="Unassembled WGS sequence"/>
</dbReference>
<dbReference type="CDD" id="cd01650">
    <property type="entry name" value="RT_nLTR_like"/>
    <property type="match status" value="1"/>
</dbReference>
<accession>A0A2I0VRJ4</accession>
<sequence length="977" mass="111368">MGDFNCYRYETEKAGGTMSSNGRLGELNSMIFNCGVQDLSSTGLFFTWYNQRADNPIHIKLDRVLVNNALLDFLPTAYYTVESHLGSDHSPLIFNSTHDKPISVRFMFKNYWINMEGYWDDVLEAFASRSARSPMASFYHSLQMLKRAFKNRNWSSSSFLSNALLEIKSKQHQCLAELQANPLDVELNHNLKKINEELASFQANWTSWLAQRAKVLWLTKGEDDLGFLFAKIRSRNNKNCIKEIVTSEGHFITFSDISKAIIKHFESLFNSSHTTPVLPFNIPTGNMVPPHFYGMLVSPLSFEEVKKAVFDGNENTAPGPDGFTYAFYRKSWHLIGLQVFNAVNNFFVTGSLPRGVKATAIALIPKCSHATNINDFRPISLCNVLYKIVAKVLSNRLKVVLPHIIHDSQSGFITTRCSTDNIILAAEILRDFKGSTKKFCAKLDIRKAFDTVSREYIIARLLQKGFPEVFVGWIKGCISDVHFSICLNGSLEGFFKSSSGLRQGCPLSPLLFCVAMDGLSQTLSDSHNFKGIKCKDVQISHLMYADDLLVVGEATIENARHLNRCLQDFGSLSGLHINTIKSAIIFSHQGPQNQRFCEVLDIHNINPHLTYLGIPISTKKLKASHFQPLLSRIFALLEGWKNKFLSFAGRVQFLKFTISNTIAYWIRGSIIPKGCCASINKLCSKFLFHNNLVERKLHLISWSNVTLPKAKGGLGIPSIEALYFGISCSIICRFYNSKNLLSRWYKAKFISPWKPWPLSASNYWKKISTTAFKIQSEIQFFVSKFSEFSFLWDPWLHGHFIEEASFADDASLVKDFYFNDTWHLPSSIPLGIRENILAVHNKGMNEVLWHGSSKWLFKNFVEVYHSSIPNVDWCNAIWHKKHTLKYAWFAWMARLGKLKTADNLLIQGIQVPQNCSLCSGMLVNHYHLFFTCDFSFFILKSILPDFNCFLLRPNLSQTYDFIENSVLYNKTEKDFCL</sequence>
<keyword evidence="3" id="KW-1185">Reference proteome</keyword>
<protein>
    <submittedName>
        <fullName evidence="2">Ribonuclease H protein</fullName>
    </submittedName>
</protein>
<dbReference type="PANTHER" id="PTHR31635">
    <property type="entry name" value="REVERSE TRANSCRIPTASE DOMAIN-CONTAINING PROTEIN-RELATED"/>
    <property type="match status" value="1"/>
</dbReference>
<dbReference type="SUPFAM" id="SSF56219">
    <property type="entry name" value="DNase I-like"/>
    <property type="match status" value="1"/>
</dbReference>
<proteinExistence type="predicted"/>